<accession>A0A2V4C4R7</accession>
<feature type="domain" description="Internalin Ig-like inter-repeat region" evidence="2">
    <location>
        <begin position="633"/>
        <end position="671"/>
    </location>
</feature>
<dbReference type="InterPro" id="IPR026341">
    <property type="entry name" value="T9SS_type_B"/>
</dbReference>
<organism evidence="4 5">
    <name type="scientific">Flavobacterium hydrophilum</name>
    <dbReference type="NCBI Taxonomy" id="2211445"/>
    <lineage>
        <taxon>Bacteria</taxon>
        <taxon>Pseudomonadati</taxon>
        <taxon>Bacteroidota</taxon>
        <taxon>Flavobacteriia</taxon>
        <taxon>Flavobacteriales</taxon>
        <taxon>Flavobacteriaceae</taxon>
        <taxon>Flavobacterium</taxon>
    </lineage>
</organism>
<feature type="domain" description="Internalin Ig-like inter-repeat region" evidence="2">
    <location>
        <begin position="1519"/>
        <end position="1561"/>
    </location>
</feature>
<feature type="domain" description="Internalin Ig-like inter-repeat region" evidence="2">
    <location>
        <begin position="463"/>
        <end position="495"/>
    </location>
</feature>
<feature type="domain" description="Internalin Ig-like inter-repeat region" evidence="2">
    <location>
        <begin position="550"/>
        <end position="583"/>
    </location>
</feature>
<feature type="domain" description="Internalin Ig-like inter-repeat region" evidence="2">
    <location>
        <begin position="1609"/>
        <end position="1657"/>
    </location>
</feature>
<feature type="domain" description="HYR-like" evidence="3">
    <location>
        <begin position="1658"/>
        <end position="1728"/>
    </location>
</feature>
<dbReference type="OrthoDB" id="599464at2"/>
<reference evidence="4 5" key="1">
    <citation type="submission" date="2018-05" db="EMBL/GenBank/DDBJ databases">
        <title>Flavobacterium sp. strain IMCC34758, incomplete genome.</title>
        <authorList>
            <person name="Joung Y."/>
        </authorList>
    </citation>
    <scope>NUCLEOTIDE SEQUENCE [LARGE SCALE GENOMIC DNA]</scope>
    <source>
        <strain evidence="4 5">IMCC34758</strain>
    </source>
</reference>
<keyword evidence="5" id="KW-1185">Reference proteome</keyword>
<feature type="domain" description="Internalin Ig-like inter-repeat region" evidence="2">
    <location>
        <begin position="1339"/>
        <end position="1381"/>
    </location>
</feature>
<feature type="domain" description="Internalin Ig-like inter-repeat region" evidence="2">
    <location>
        <begin position="903"/>
        <end position="936"/>
    </location>
</feature>
<evidence type="ECO:0000313" key="4">
    <source>
        <dbReference type="EMBL" id="PXY46318.1"/>
    </source>
</evidence>
<dbReference type="InterPro" id="IPR014755">
    <property type="entry name" value="Cu-Rt/internalin_Ig-like"/>
</dbReference>
<dbReference type="RefSeq" id="WP_110345329.1">
    <property type="nucleotide sequence ID" value="NZ_QJHL01000001.1"/>
</dbReference>
<name>A0A2V4C4R7_9FLAO</name>
<protein>
    <submittedName>
        <fullName evidence="4">Uncharacterized protein</fullName>
    </submittedName>
</protein>
<dbReference type="InterPro" id="IPR012569">
    <property type="entry name" value="Inl_IR"/>
</dbReference>
<evidence type="ECO:0000313" key="5">
    <source>
        <dbReference type="Proteomes" id="UP000247681"/>
    </source>
</evidence>
<dbReference type="Pfam" id="PF13585">
    <property type="entry name" value="CHU_C"/>
    <property type="match status" value="1"/>
</dbReference>
<gene>
    <name evidence="4" type="ORF">DMB68_03810</name>
</gene>
<dbReference type="InterPro" id="IPR057078">
    <property type="entry name" value="HYR-4C"/>
</dbReference>
<dbReference type="EMBL" id="QJHL01000001">
    <property type="protein sequence ID" value="PXY46318.1"/>
    <property type="molecule type" value="Genomic_DNA"/>
</dbReference>
<comment type="caution">
    <text evidence="4">The sequence shown here is derived from an EMBL/GenBank/DDBJ whole genome shotgun (WGS) entry which is preliminary data.</text>
</comment>
<dbReference type="Gene3D" id="2.60.40.1220">
    <property type="match status" value="6"/>
</dbReference>
<feature type="domain" description="Internalin Ig-like inter-repeat region" evidence="2">
    <location>
        <begin position="1429"/>
        <end position="1471"/>
    </location>
</feature>
<dbReference type="Proteomes" id="UP000247681">
    <property type="component" value="Unassembled WGS sequence"/>
</dbReference>
<proteinExistence type="predicted"/>
<evidence type="ECO:0000259" key="2">
    <source>
        <dbReference type="Pfam" id="PF08191"/>
    </source>
</evidence>
<dbReference type="NCBIfam" id="TIGR04131">
    <property type="entry name" value="Bac_Flav_CTERM"/>
    <property type="match status" value="1"/>
</dbReference>
<feature type="domain" description="Internalin Ig-like inter-repeat region" evidence="2">
    <location>
        <begin position="1159"/>
        <end position="1201"/>
    </location>
</feature>
<evidence type="ECO:0000256" key="1">
    <source>
        <dbReference type="ARBA" id="ARBA00022729"/>
    </source>
</evidence>
<evidence type="ECO:0000259" key="3">
    <source>
        <dbReference type="Pfam" id="PF23237"/>
    </source>
</evidence>
<sequence>MEIITYFFKNINIKGVLIALLLIFITNGYSQNTYDGDYCPGPSTVGDEYATGTVYSKVLLASPSSTCQIGTIHAKVDTQNQVLRLGMDIGNGGSALFRLYLDTNNNPLTGLTSDSFGGTISVAGAEYILEINSNGNGFTLYTGNGNVKTQTNVIPPGLAVQAGNANCNSGATFLEFNIPFGSLGINICDPNNPGIINVTKLASVSGNSPNSSQCINTPLTFGIPLKGTVGPNTTICSGASSALTITGLNANSTVSKWQSSVAPFSVWVDIPNTAGLTAYNTGNLTETTLFRAIFSNSGLCSGNAIATSEATVTVNAPIGCSIAGTSGPVCLSSSNVYTAPANMTTYAWSLPSATANGATITSAANAQNVTVLAGSTCNTTFKLLLTTTLNGCSSTCEKIVTVNDTTAPIWTTTANALNMTLQCSDITGLATAQALFPVATDNCGGTVTYTKTSGSFMAGSCVNSGTYTNTWVAKDVCNNSSTTFTQVITIQDTTAPTWTTTAASLDVTLQCSDLTGLATAQAAAPIATDNCGGTVTYTKTSGSFVAGTCINSGTYTNTWEAKDVCLNTSTIFTQTITIQDTTAPMWTTAAASLDATLQCSDFSGLATAQAAAPIATDNCGGTVTYTKTSGSFVAGSCINSGTYTNTWEAKDVCLNTSTLFTQTITIQDTTAPMWTTAANALNVTLECSDLSALANAQATAPIATDNCGGTVTYTKTSGSFMAGSCVNSGTYTNTWVAKDVCLNTSTLFTQTITIQDTTAPMWTTAANALNVTLECSDLSALANAQATAPIATDNCGGTVTYTKTSGAFTAGSCVKSGTYTNTWVAKDICNNSSTTFTQIITIQDTTAPTWTTAAASLDVTLQCSNLSALATAQAAAPIATDNCGGTVTYTKTSGSFMAGSCINSGTYTNTWEAKDICLNTSTIFTQTITIQDTTAPMWTTVAASLNITLQCSDTAGLATAQAQAPVATDNCGGTVTYTKTSGELQKGNCGSTGTYTNTWEAKDICQNTSTIFTQVITIEDNAVPTWITQTGDLNVTLQCSDTSGLLAAQNQAPTATANCTIVTYIKTIGEFTASQSCANAGTYTNRWIAKDDCGNVTDSFIQVITIEDTTAPTWATEMASLNVTLQCSDLSGLENAQAMFPTASDLCDTDVSNIVKVSGQFMASEGCGNSGTYTNTWTVKDDCGNTSDTFTQVITIEDTTAPTWATEMASLNVTLQCSDLSGLENAQAMFPTASDLCDADVSNIVKVSGQFMASEGCGNAGTYTNTWTVKDDCGNTSDVFTQVITIEDTTAPTWATETASLNVTLQCSDLSGLANAQAMFPTASDLCDTDVSNIVKVSGQFMASEVCGNSGTYTNTWTVKDDCGNTSDAFTQVITIEDTTAPTWATETASLNVTLQCSDLSGLANAQAMFPTASDLCDTDVSNIVKISGQFMASEGCGNSGTYNNTWTVKDDCGNTSDTFTQVITIEDTTAPTWATETASLNVTLQCSDLSGLANAQAMFPTASDLCDADVSNIVKVSGQFMASEGCGNAGTYTNTWTVKDDCGNTSDTFTQVITIEDTTAPTWATETASLNVTLQCSDLSGLENAQAMFPTASDLCDTDVSNIVKVSGQFMASEGCGNAGTYTNTWTVKDDCGNTSDTFNQVITIEDTTPPMFTGTLPTDITVSCDAVPEPAVMEASDNCNGNLPIVFSEVKTGIENECASNYTLTRTWSTSDCSGNTVSHFQVITVRDTTPPTGTAPADVTNLQNVAAIPAGSPQDIINASDNCSESVNISISDSNNGGSGCEGNAFVLTRTYTLTDCAGNKTELVQKFTVENKISVMGTASNVSCFEGNNGSILITNSPGSVVVITNANNEVVGSTGLRAGVYTLTATSAVNNNNLVCSATATVTITQPSNVVININDEACNADSSPLNLSSLLPENISTTGIWTDTNSTNALQGSILNVFGLALGSYTFEYKTTNEDCPKSVSLNLLVNDDCRVLACENVLVHNAFSPNGDGINDFFKIDNIDLTTCYPTNTVEIYNRWGILVFETTNYNNTTNAFDGTSRGRTTIKQSEGLPTGTYFYIITYKSLDGNNNSQSNKKDGFLYLSK</sequence>
<dbReference type="Pfam" id="PF08191">
    <property type="entry name" value="LRR_adjacent"/>
    <property type="match status" value="9"/>
</dbReference>
<dbReference type="Pfam" id="PF23237">
    <property type="entry name" value="HYR_4C"/>
    <property type="match status" value="1"/>
</dbReference>
<keyword evidence="1" id="KW-0732">Signal</keyword>